<proteinExistence type="predicted"/>
<protein>
    <submittedName>
        <fullName evidence="1">Uncharacterized protein</fullName>
    </submittedName>
</protein>
<evidence type="ECO:0000313" key="1">
    <source>
        <dbReference type="EMBL" id="JAH48903.1"/>
    </source>
</evidence>
<reference evidence="1" key="2">
    <citation type="journal article" date="2015" name="Fish Shellfish Immunol.">
        <title>Early steps in the European eel (Anguilla anguilla)-Vibrio vulnificus interaction in the gills: Role of the RtxA13 toxin.</title>
        <authorList>
            <person name="Callol A."/>
            <person name="Pajuelo D."/>
            <person name="Ebbesson L."/>
            <person name="Teles M."/>
            <person name="MacKenzie S."/>
            <person name="Amaro C."/>
        </authorList>
    </citation>
    <scope>NUCLEOTIDE SEQUENCE</scope>
</reference>
<accession>A0A0E9T832</accession>
<sequence length="36" mass="4402">MEKKHCSLQKASETIYYIRADTTQYYKSHDHHVQNF</sequence>
<dbReference type="EMBL" id="GBXM01059674">
    <property type="protein sequence ID" value="JAH48903.1"/>
    <property type="molecule type" value="Transcribed_RNA"/>
</dbReference>
<dbReference type="AlphaFoldDB" id="A0A0E9T832"/>
<name>A0A0E9T832_ANGAN</name>
<reference evidence="1" key="1">
    <citation type="submission" date="2014-11" db="EMBL/GenBank/DDBJ databases">
        <authorList>
            <person name="Amaro Gonzalez C."/>
        </authorList>
    </citation>
    <scope>NUCLEOTIDE SEQUENCE</scope>
</reference>
<organism evidence="1">
    <name type="scientific">Anguilla anguilla</name>
    <name type="common">European freshwater eel</name>
    <name type="synonym">Muraena anguilla</name>
    <dbReference type="NCBI Taxonomy" id="7936"/>
    <lineage>
        <taxon>Eukaryota</taxon>
        <taxon>Metazoa</taxon>
        <taxon>Chordata</taxon>
        <taxon>Craniata</taxon>
        <taxon>Vertebrata</taxon>
        <taxon>Euteleostomi</taxon>
        <taxon>Actinopterygii</taxon>
        <taxon>Neopterygii</taxon>
        <taxon>Teleostei</taxon>
        <taxon>Anguilliformes</taxon>
        <taxon>Anguillidae</taxon>
        <taxon>Anguilla</taxon>
    </lineage>
</organism>